<evidence type="ECO:0000256" key="9">
    <source>
        <dbReference type="SAM" id="MobiDB-lite"/>
    </source>
</evidence>
<accession>A0A2N3XS14</accession>
<evidence type="ECO:0000256" key="6">
    <source>
        <dbReference type="ARBA" id="ARBA00023268"/>
    </source>
</evidence>
<keyword evidence="1 13" id="KW-0121">Carboxypeptidase</keyword>
<dbReference type="Pfam" id="PF00912">
    <property type="entry name" value="Transgly"/>
    <property type="match status" value="1"/>
</dbReference>
<dbReference type="GO" id="GO:0006508">
    <property type="term" value="P:proteolysis"/>
    <property type="evidence" value="ECO:0007669"/>
    <property type="project" value="UniProtKB-KW"/>
</dbReference>
<dbReference type="GO" id="GO:0009002">
    <property type="term" value="F:serine-type D-Ala-D-Ala carboxypeptidase activity"/>
    <property type="evidence" value="ECO:0007669"/>
    <property type="project" value="UniProtKB-EC"/>
</dbReference>
<feature type="domain" description="Penicillin-binding protein transpeptidase" evidence="11">
    <location>
        <begin position="690"/>
        <end position="949"/>
    </location>
</feature>
<feature type="compositionally biased region" description="Low complexity" evidence="9">
    <location>
        <begin position="1011"/>
        <end position="1026"/>
    </location>
</feature>
<feature type="region of interest" description="Disordered" evidence="9">
    <location>
        <begin position="317"/>
        <end position="350"/>
    </location>
</feature>
<evidence type="ECO:0000256" key="4">
    <source>
        <dbReference type="ARBA" id="ARBA00022679"/>
    </source>
</evidence>
<dbReference type="GO" id="GO:0030288">
    <property type="term" value="C:outer membrane-bounded periplasmic space"/>
    <property type="evidence" value="ECO:0007669"/>
    <property type="project" value="TreeGrafter"/>
</dbReference>
<keyword evidence="10" id="KW-0472">Membrane</keyword>
<keyword evidence="2" id="KW-0645">Protease</keyword>
<feature type="domain" description="Glycosyl transferase family 51" evidence="12">
    <location>
        <begin position="423"/>
        <end position="597"/>
    </location>
</feature>
<sequence length="1079" mass="113532">MNDERDDPTRGRHSRHPHPDGRGTPPPPRPGPPRPGDQARPPQRPMPGPPQGPPPGPPGAGGPAWPGEEPRPGPRSAPPNQPNAQWPSGSDRSAEETQQNTPVPPPGQPMKWPDAEPPQEQTGAWTPSFDDDDDDSALGKRLSGDSGEPEKNGGRKLDLPTSYSAVPPPPNTGRQGPPPAPPGAQQTRQGPPPPPQGPPPGRPPQPSSADQPTQNIPQTPANDRDSDRRLGGAAAAGAAAGGIAGAAAGAGMAGAAGAAGAGAAGAGGAAGGAMGAAAGAAGGGGGGGGVAPEPQLLTHQEQGSYNYYADDYDDPYSSGYDGNDRDGDDLDSRNGHDRYRDDDFDDGPDDFADLDDDMSAARAKRSRLWRRIRRSCYVAAALAVVVPAVVFIYGYIFWDAPNEAKVMSMDRPIELQYSDGSSMGRMDVQGSREVLHSINDVSLAMQNATIAAEDSTFRTNPGFDFQGILRSAYYLVSGSGVGGGSTITQQFLKLDQDLKKDPTYIRKIKEVVLAFKITNEQSKDDILLAYMNTADYGRGANGISAAARAYYNKKPSELNAAEAAVLAGVVQSPYGGNDPGQNPEKGKKRWEYVVGQMEENGFLQPGERETMTLPKTLPRGEWKKNNRLSPEQDAIWEAIKRELEAQGLSESDLSRGGYTIKTTIDPDTQQKAEAAVKKVMASEPETLRTSLVAVDPNNGEIRAYYGSKNQIGDLDWASTPQEPGSSFKPFAVIAGLEKGKGIGEFYDGSGPQVIAGHEFNNSPGVKCEIPTHCGVREAMTNSVNTVFVNMAADFGPKKVAEAAHQAGIPESTKLESPDGSVAAGIALGMYPVLPADMAASYSSFVNGGNKVPAHFVQQAVSPEQGVFPLATAKPEPAFGDASTSKDIAYNVSQSMLDVATHSKVPLAGNRPVVSKTGTHQWLNTTKNKNAWMIGAVPQISTAVAMQNDDGGPKPLENANGQSFYGGGLPAKVWKEFMDSYLQGKKVMQFREGDKIGQFADIPPPPPPTSQAPPTSQTSAPPTSKPSDTSEPDKPTTSKEKPNHCGWLDPNCNNTGGGGSDPGDGPPNNNMAPTPTRRSG</sequence>
<keyword evidence="5" id="KW-0378">Hydrolase</keyword>
<evidence type="ECO:0000259" key="11">
    <source>
        <dbReference type="Pfam" id="PF00905"/>
    </source>
</evidence>
<feature type="compositionally biased region" description="Polar residues" evidence="9">
    <location>
        <begin position="207"/>
        <end position="221"/>
    </location>
</feature>
<feature type="compositionally biased region" description="Pro residues" evidence="9">
    <location>
        <begin position="190"/>
        <end position="206"/>
    </location>
</feature>
<feature type="compositionally biased region" description="Polar residues" evidence="9">
    <location>
        <begin position="1070"/>
        <end position="1079"/>
    </location>
</feature>
<dbReference type="STRING" id="994479.GCA_000194155_06343"/>
<name>A0A2N3XS14_SACSN</name>
<dbReference type="PANTHER" id="PTHR32282:SF34">
    <property type="entry name" value="PENICILLIN-BINDING PROTEIN 1A"/>
    <property type="match status" value="1"/>
</dbReference>
<evidence type="ECO:0000313" key="14">
    <source>
        <dbReference type="Proteomes" id="UP000233786"/>
    </source>
</evidence>
<dbReference type="Pfam" id="PF00905">
    <property type="entry name" value="Transpeptidase"/>
    <property type="match status" value="1"/>
</dbReference>
<keyword evidence="14" id="KW-1185">Reference proteome</keyword>
<organism evidence="13 14">
    <name type="scientific">Saccharopolyspora spinosa</name>
    <dbReference type="NCBI Taxonomy" id="60894"/>
    <lineage>
        <taxon>Bacteria</taxon>
        <taxon>Bacillati</taxon>
        <taxon>Actinomycetota</taxon>
        <taxon>Actinomycetes</taxon>
        <taxon>Pseudonocardiales</taxon>
        <taxon>Pseudonocardiaceae</taxon>
        <taxon>Saccharopolyspora</taxon>
    </lineage>
</organism>
<dbReference type="InterPro" id="IPR012338">
    <property type="entry name" value="Beta-lactam/transpept-like"/>
</dbReference>
<evidence type="ECO:0000256" key="10">
    <source>
        <dbReference type="SAM" id="Phobius"/>
    </source>
</evidence>
<evidence type="ECO:0000313" key="13">
    <source>
        <dbReference type="EMBL" id="PKW13422.1"/>
    </source>
</evidence>
<dbReference type="Gene3D" id="1.10.3810.10">
    <property type="entry name" value="Biosynthetic peptidoglycan transglycosylase-like"/>
    <property type="match status" value="1"/>
</dbReference>
<comment type="catalytic activity">
    <reaction evidence="8">
        <text>[GlcNAc-(1-&gt;4)-Mur2Ac(oyl-L-Ala-gamma-D-Glu-L-Lys-D-Ala-D-Ala)](n)-di-trans,octa-cis-undecaprenyl diphosphate + beta-D-GlcNAc-(1-&gt;4)-Mur2Ac(oyl-L-Ala-gamma-D-Glu-L-Lys-D-Ala-D-Ala)-di-trans,octa-cis-undecaprenyl diphosphate = [GlcNAc-(1-&gt;4)-Mur2Ac(oyl-L-Ala-gamma-D-Glu-L-Lys-D-Ala-D-Ala)](n+1)-di-trans,octa-cis-undecaprenyl diphosphate + di-trans,octa-cis-undecaprenyl diphosphate + H(+)</text>
        <dbReference type="Rhea" id="RHEA:23708"/>
        <dbReference type="Rhea" id="RHEA-COMP:9602"/>
        <dbReference type="Rhea" id="RHEA-COMP:9603"/>
        <dbReference type="ChEBI" id="CHEBI:15378"/>
        <dbReference type="ChEBI" id="CHEBI:58405"/>
        <dbReference type="ChEBI" id="CHEBI:60033"/>
        <dbReference type="ChEBI" id="CHEBI:78435"/>
        <dbReference type="EC" id="2.4.99.28"/>
    </reaction>
</comment>
<keyword evidence="6" id="KW-0511">Multifunctional enzyme</keyword>
<proteinExistence type="predicted"/>
<dbReference type="PANTHER" id="PTHR32282">
    <property type="entry name" value="BINDING PROTEIN TRANSPEPTIDASE, PUTATIVE-RELATED"/>
    <property type="match status" value="1"/>
</dbReference>
<dbReference type="InterPro" id="IPR001460">
    <property type="entry name" value="PCN-bd_Tpept"/>
</dbReference>
<evidence type="ECO:0000256" key="8">
    <source>
        <dbReference type="ARBA" id="ARBA00049902"/>
    </source>
</evidence>
<feature type="transmembrane region" description="Helical" evidence="10">
    <location>
        <begin position="375"/>
        <end position="398"/>
    </location>
</feature>
<comment type="caution">
    <text evidence="13">The sequence shown here is derived from an EMBL/GenBank/DDBJ whole genome shotgun (WGS) entry which is preliminary data.</text>
</comment>
<feature type="compositionally biased region" description="Pro residues" evidence="9">
    <location>
        <begin position="166"/>
        <end position="182"/>
    </location>
</feature>
<evidence type="ECO:0000256" key="7">
    <source>
        <dbReference type="ARBA" id="ARBA00034000"/>
    </source>
</evidence>
<dbReference type="InterPro" id="IPR036950">
    <property type="entry name" value="PBP_transglycosylase"/>
</dbReference>
<feature type="compositionally biased region" description="Basic and acidic residues" evidence="9">
    <location>
        <begin position="322"/>
        <end position="341"/>
    </location>
</feature>
<reference evidence="13" key="1">
    <citation type="submission" date="2017-12" db="EMBL/GenBank/DDBJ databases">
        <title>Sequencing the genomes of 1000 Actinobacteria strains.</title>
        <authorList>
            <person name="Klenk H.-P."/>
        </authorList>
    </citation>
    <scope>NUCLEOTIDE SEQUENCE [LARGE SCALE GENOMIC DNA]</scope>
    <source>
        <strain evidence="13">DSM 44228</strain>
    </source>
</reference>
<dbReference type="GO" id="GO:0008658">
    <property type="term" value="F:penicillin binding"/>
    <property type="evidence" value="ECO:0007669"/>
    <property type="project" value="InterPro"/>
</dbReference>
<feature type="compositionally biased region" description="Pro residues" evidence="9">
    <location>
        <begin position="24"/>
        <end position="35"/>
    </location>
</feature>
<feature type="compositionally biased region" description="Basic and acidic residues" evidence="9">
    <location>
        <begin position="1030"/>
        <end position="1042"/>
    </location>
</feature>
<dbReference type="EMBL" id="PJNB01000001">
    <property type="protein sequence ID" value="PKW13422.1"/>
    <property type="molecule type" value="Genomic_DNA"/>
</dbReference>
<keyword evidence="10" id="KW-0812">Transmembrane</keyword>
<evidence type="ECO:0000256" key="1">
    <source>
        <dbReference type="ARBA" id="ARBA00022645"/>
    </source>
</evidence>
<evidence type="ECO:0000256" key="2">
    <source>
        <dbReference type="ARBA" id="ARBA00022670"/>
    </source>
</evidence>
<feature type="region of interest" description="Disordered" evidence="9">
    <location>
        <begin position="996"/>
        <end position="1079"/>
    </location>
</feature>
<feature type="compositionally biased region" description="Basic and acidic residues" evidence="9">
    <location>
        <begin position="148"/>
        <end position="158"/>
    </location>
</feature>
<dbReference type="AlphaFoldDB" id="A0A2N3XS14"/>
<feature type="compositionally biased region" description="Polar residues" evidence="9">
    <location>
        <begin position="83"/>
        <end position="101"/>
    </location>
</feature>
<dbReference type="Proteomes" id="UP000233786">
    <property type="component" value="Unassembled WGS sequence"/>
</dbReference>
<keyword evidence="10" id="KW-1133">Transmembrane helix</keyword>
<protein>
    <submittedName>
        <fullName evidence="13">Membrane peptidoglycan carboxypeptidase</fullName>
    </submittedName>
</protein>
<dbReference type="Gene3D" id="3.40.710.10">
    <property type="entry name" value="DD-peptidase/beta-lactamase superfamily"/>
    <property type="match status" value="1"/>
</dbReference>
<feature type="compositionally biased region" description="Gly residues" evidence="9">
    <location>
        <begin position="251"/>
        <end position="290"/>
    </location>
</feature>
<comment type="catalytic activity">
    <reaction evidence="7">
        <text>Preferential cleavage: (Ac)2-L-Lys-D-Ala-|-D-Ala. Also transpeptidation of peptidyl-alanyl moieties that are N-acyl substituents of D-alanine.</text>
        <dbReference type="EC" id="3.4.16.4"/>
    </reaction>
</comment>
<dbReference type="InterPro" id="IPR050396">
    <property type="entry name" value="Glycosyltr_51/Transpeptidase"/>
</dbReference>
<dbReference type="InterPro" id="IPR023346">
    <property type="entry name" value="Lysozyme-like_dom_sf"/>
</dbReference>
<evidence type="ECO:0000256" key="3">
    <source>
        <dbReference type="ARBA" id="ARBA00022676"/>
    </source>
</evidence>
<evidence type="ECO:0000259" key="12">
    <source>
        <dbReference type="Pfam" id="PF00912"/>
    </source>
</evidence>
<keyword evidence="4" id="KW-0808">Transferase</keyword>
<dbReference type="SUPFAM" id="SSF56601">
    <property type="entry name" value="beta-lactamase/transpeptidase-like"/>
    <property type="match status" value="1"/>
</dbReference>
<gene>
    <name evidence="13" type="ORF">A8926_0948</name>
</gene>
<feature type="region of interest" description="Disordered" evidence="9">
    <location>
        <begin position="1"/>
        <end position="295"/>
    </location>
</feature>
<dbReference type="GO" id="GO:0009252">
    <property type="term" value="P:peptidoglycan biosynthetic process"/>
    <property type="evidence" value="ECO:0007669"/>
    <property type="project" value="TreeGrafter"/>
</dbReference>
<evidence type="ECO:0000256" key="5">
    <source>
        <dbReference type="ARBA" id="ARBA00022801"/>
    </source>
</evidence>
<feature type="compositionally biased region" description="Pro residues" evidence="9">
    <location>
        <begin position="1001"/>
        <end position="1010"/>
    </location>
</feature>
<dbReference type="InterPro" id="IPR001264">
    <property type="entry name" value="Glyco_trans_51"/>
</dbReference>
<dbReference type="GO" id="GO:0008955">
    <property type="term" value="F:peptidoglycan glycosyltransferase activity"/>
    <property type="evidence" value="ECO:0007669"/>
    <property type="project" value="UniProtKB-EC"/>
</dbReference>
<dbReference type="SUPFAM" id="SSF53955">
    <property type="entry name" value="Lysozyme-like"/>
    <property type="match status" value="1"/>
</dbReference>
<keyword evidence="3" id="KW-0328">Glycosyltransferase</keyword>
<feature type="compositionally biased region" description="Pro residues" evidence="9">
    <location>
        <begin position="42"/>
        <end position="60"/>
    </location>
</feature>